<feature type="transmembrane region" description="Helical" evidence="11">
    <location>
        <begin position="6"/>
        <end position="27"/>
    </location>
</feature>
<evidence type="ECO:0000256" key="9">
    <source>
        <dbReference type="PIRSR" id="PIRSR602401-1"/>
    </source>
</evidence>
<dbReference type="OrthoDB" id="3945418at2759"/>
<dbReference type="InterPro" id="IPR017972">
    <property type="entry name" value="Cyt_P450_CS"/>
</dbReference>
<evidence type="ECO:0000313" key="13">
    <source>
        <dbReference type="Proteomes" id="UP000634136"/>
    </source>
</evidence>
<dbReference type="Pfam" id="PF00067">
    <property type="entry name" value="p450"/>
    <property type="match status" value="1"/>
</dbReference>
<dbReference type="Proteomes" id="UP000634136">
    <property type="component" value="Unassembled WGS sequence"/>
</dbReference>
<evidence type="ECO:0000313" key="12">
    <source>
        <dbReference type="EMBL" id="KAF7816231.1"/>
    </source>
</evidence>
<dbReference type="GO" id="GO:0020037">
    <property type="term" value="F:heme binding"/>
    <property type="evidence" value="ECO:0007669"/>
    <property type="project" value="InterPro"/>
</dbReference>
<name>A0A834WED5_9FABA</name>
<feature type="binding site" description="axial binding residue" evidence="9">
    <location>
        <position position="431"/>
    </location>
    <ligand>
        <name>heme</name>
        <dbReference type="ChEBI" id="CHEBI:30413"/>
    </ligand>
    <ligandPart>
        <name>Fe</name>
        <dbReference type="ChEBI" id="CHEBI:18248"/>
    </ligandPart>
</feature>
<dbReference type="InterPro" id="IPR036396">
    <property type="entry name" value="Cyt_P450_sf"/>
</dbReference>
<comment type="subcellular location">
    <subcellularLocation>
        <location evidence="2">Membrane</location>
        <topology evidence="2">Single-pass membrane protein</topology>
    </subcellularLocation>
</comment>
<keyword evidence="5 9" id="KW-0479">Metal-binding</keyword>
<evidence type="ECO:0000256" key="1">
    <source>
        <dbReference type="ARBA" id="ARBA00001971"/>
    </source>
</evidence>
<protein>
    <submittedName>
        <fullName evidence="12">Taxadiene 5-alpha hydroxylase-like</fullName>
    </submittedName>
</protein>
<dbReference type="PANTHER" id="PTHR24286:SF256">
    <property type="entry name" value="CYTOCHROME P450 FAMILY PROTEIN"/>
    <property type="match status" value="1"/>
</dbReference>
<evidence type="ECO:0000256" key="3">
    <source>
        <dbReference type="ARBA" id="ARBA00010617"/>
    </source>
</evidence>
<comment type="caution">
    <text evidence="12">The sequence shown here is derived from an EMBL/GenBank/DDBJ whole genome shotgun (WGS) entry which is preliminary data.</text>
</comment>
<dbReference type="SUPFAM" id="SSF48264">
    <property type="entry name" value="Cytochrome P450"/>
    <property type="match status" value="1"/>
</dbReference>
<dbReference type="PRINTS" id="PR00385">
    <property type="entry name" value="P450"/>
</dbReference>
<dbReference type="PRINTS" id="PR00463">
    <property type="entry name" value="EP450I"/>
</dbReference>
<dbReference type="EMBL" id="JAAIUW010000009">
    <property type="protein sequence ID" value="KAF7816231.1"/>
    <property type="molecule type" value="Genomic_DNA"/>
</dbReference>
<keyword evidence="13" id="KW-1185">Reference proteome</keyword>
<evidence type="ECO:0000256" key="4">
    <source>
        <dbReference type="ARBA" id="ARBA00022692"/>
    </source>
</evidence>
<dbReference type="Gene3D" id="1.10.630.10">
    <property type="entry name" value="Cytochrome P450"/>
    <property type="match status" value="1"/>
</dbReference>
<comment type="cofactor">
    <cofactor evidence="1 9">
        <name>heme</name>
        <dbReference type="ChEBI" id="CHEBI:30413"/>
    </cofactor>
</comment>
<evidence type="ECO:0000256" key="6">
    <source>
        <dbReference type="ARBA" id="ARBA00022989"/>
    </source>
</evidence>
<keyword evidence="10" id="KW-0503">Monooxygenase</keyword>
<sequence>MELGISFLTLIAITLITAFFLFSKLFISKGQQPKNLPKGSLGYPIIGETFSFVKAQKKEKGNEWLEERICKYGPVFKTSLMGSPTVVFNGQAGNKFIMGAPLDVFASNKPITLQKILGKQSLAELSGSRYKLVKGAMLDFLKPECLQNYVKEMDELASSALVRETKGKETIGGVVFVKRLAFEMACKILLGIKDEQTVDALFEDFGVAFKALYSLPLNLPGTTFWRGIRARARTVDRVLPIIAKRREQLSKGILSPTNDLLSCLLALRDENNQPLSDDVVTDNFVFSVIASHDTSATLLSLMVWKLARDPNICNKVFEEQMEIIKQREEGAEERLTWGEIQKMKYTWRVAQEVMRTTPPLFGSFRKTLKDTNFAGYDIPKGWQVYWTSYGTHMNDEIFKNPKEFDPSRFENPTKPIPPFAFVAFGAGLRSCIGNEFARVETLTTIHNLVKRYEWSLVNPEEAITRQPMPYPSMGLPINIKPRYKI</sequence>
<reference evidence="12" key="1">
    <citation type="submission" date="2020-09" db="EMBL/GenBank/DDBJ databases">
        <title>Genome-Enabled Discovery of Anthraquinone Biosynthesis in Senna tora.</title>
        <authorList>
            <person name="Kang S.-H."/>
            <person name="Pandey R.P."/>
            <person name="Lee C.-M."/>
            <person name="Sim J.-S."/>
            <person name="Jeong J.-T."/>
            <person name="Choi B.-S."/>
            <person name="Jung M."/>
            <person name="Ginzburg D."/>
            <person name="Zhao K."/>
            <person name="Won S.Y."/>
            <person name="Oh T.-J."/>
            <person name="Yu Y."/>
            <person name="Kim N.-H."/>
            <person name="Lee O.R."/>
            <person name="Lee T.-H."/>
            <person name="Bashyal P."/>
            <person name="Kim T.-S."/>
            <person name="Lee W.-H."/>
            <person name="Kawkins C."/>
            <person name="Kim C.-K."/>
            <person name="Kim J.S."/>
            <person name="Ahn B.O."/>
            <person name="Rhee S.Y."/>
            <person name="Sohng J.K."/>
        </authorList>
    </citation>
    <scope>NUCLEOTIDE SEQUENCE</scope>
    <source>
        <tissue evidence="12">Leaf</tissue>
    </source>
</reference>
<evidence type="ECO:0000256" key="2">
    <source>
        <dbReference type="ARBA" id="ARBA00004167"/>
    </source>
</evidence>
<keyword evidence="8 9" id="KW-0408">Iron</keyword>
<dbReference type="AlphaFoldDB" id="A0A834WED5"/>
<dbReference type="GO" id="GO:0016705">
    <property type="term" value="F:oxidoreductase activity, acting on paired donors, with incorporation or reduction of molecular oxygen"/>
    <property type="evidence" value="ECO:0007669"/>
    <property type="project" value="InterPro"/>
</dbReference>
<dbReference type="InterPro" id="IPR001128">
    <property type="entry name" value="Cyt_P450"/>
</dbReference>
<evidence type="ECO:0000256" key="10">
    <source>
        <dbReference type="RuleBase" id="RU000461"/>
    </source>
</evidence>
<dbReference type="FunFam" id="1.10.630.10:FF:000022">
    <property type="entry name" value="Taxadiene 5-alpha hydroxylase"/>
    <property type="match status" value="1"/>
</dbReference>
<evidence type="ECO:0000256" key="8">
    <source>
        <dbReference type="ARBA" id="ARBA00023004"/>
    </source>
</evidence>
<evidence type="ECO:0000256" key="7">
    <source>
        <dbReference type="ARBA" id="ARBA00023002"/>
    </source>
</evidence>
<dbReference type="CDD" id="cd11043">
    <property type="entry name" value="CYP90-like"/>
    <property type="match status" value="1"/>
</dbReference>
<gene>
    <name evidence="12" type="ORF">G2W53_030200</name>
</gene>
<dbReference type="PANTHER" id="PTHR24286">
    <property type="entry name" value="CYTOCHROME P450 26"/>
    <property type="match status" value="1"/>
</dbReference>
<evidence type="ECO:0000256" key="11">
    <source>
        <dbReference type="SAM" id="Phobius"/>
    </source>
</evidence>
<dbReference type="PROSITE" id="PS00086">
    <property type="entry name" value="CYTOCHROME_P450"/>
    <property type="match status" value="1"/>
</dbReference>
<proteinExistence type="inferred from homology"/>
<keyword evidence="4 11" id="KW-0812">Transmembrane</keyword>
<dbReference type="GO" id="GO:0004497">
    <property type="term" value="F:monooxygenase activity"/>
    <property type="evidence" value="ECO:0007669"/>
    <property type="project" value="UniProtKB-KW"/>
</dbReference>
<comment type="similarity">
    <text evidence="3 10">Belongs to the cytochrome P450 family.</text>
</comment>
<dbReference type="GO" id="GO:0005506">
    <property type="term" value="F:iron ion binding"/>
    <property type="evidence" value="ECO:0007669"/>
    <property type="project" value="InterPro"/>
</dbReference>
<dbReference type="InterPro" id="IPR002401">
    <property type="entry name" value="Cyt_P450_E_grp-I"/>
</dbReference>
<organism evidence="12 13">
    <name type="scientific">Senna tora</name>
    <dbReference type="NCBI Taxonomy" id="362788"/>
    <lineage>
        <taxon>Eukaryota</taxon>
        <taxon>Viridiplantae</taxon>
        <taxon>Streptophyta</taxon>
        <taxon>Embryophyta</taxon>
        <taxon>Tracheophyta</taxon>
        <taxon>Spermatophyta</taxon>
        <taxon>Magnoliopsida</taxon>
        <taxon>eudicotyledons</taxon>
        <taxon>Gunneridae</taxon>
        <taxon>Pentapetalae</taxon>
        <taxon>rosids</taxon>
        <taxon>fabids</taxon>
        <taxon>Fabales</taxon>
        <taxon>Fabaceae</taxon>
        <taxon>Caesalpinioideae</taxon>
        <taxon>Cassia clade</taxon>
        <taxon>Senna</taxon>
    </lineage>
</organism>
<keyword evidence="6 11" id="KW-1133">Transmembrane helix</keyword>
<dbReference type="GO" id="GO:0016125">
    <property type="term" value="P:sterol metabolic process"/>
    <property type="evidence" value="ECO:0007669"/>
    <property type="project" value="TreeGrafter"/>
</dbReference>
<keyword evidence="11" id="KW-0472">Membrane</keyword>
<keyword evidence="9 10" id="KW-0349">Heme</keyword>
<dbReference type="GO" id="GO:0016020">
    <property type="term" value="C:membrane"/>
    <property type="evidence" value="ECO:0007669"/>
    <property type="project" value="UniProtKB-SubCell"/>
</dbReference>
<evidence type="ECO:0000256" key="5">
    <source>
        <dbReference type="ARBA" id="ARBA00022723"/>
    </source>
</evidence>
<accession>A0A834WED5</accession>
<keyword evidence="7 10" id="KW-0560">Oxidoreductase</keyword>